<dbReference type="Gene3D" id="1.50.10.10">
    <property type="match status" value="1"/>
</dbReference>
<evidence type="ECO:0000313" key="3">
    <source>
        <dbReference type="EMBL" id="ACQ92664.1"/>
    </source>
</evidence>
<dbReference type="AlphaFoldDB" id="C4LCV0"/>
<dbReference type="STRING" id="595494.Tola_1037"/>
<feature type="domain" description="Glycosyl hydrolase family 78 alpha-rhamnosidase N-terminal" evidence="2">
    <location>
        <begin position="35"/>
        <end position="176"/>
    </location>
</feature>
<dbReference type="RefSeq" id="WP_012729263.1">
    <property type="nucleotide sequence ID" value="NC_012691.1"/>
</dbReference>
<reference evidence="4" key="1">
    <citation type="submission" date="2009-05" db="EMBL/GenBank/DDBJ databases">
        <title>Complete sequence of Tolumonas auensis DSM 9187.</title>
        <authorList>
            <consortium name="US DOE Joint Genome Institute"/>
            <person name="Lucas S."/>
            <person name="Copeland A."/>
            <person name="Lapidus A."/>
            <person name="Glavina del Rio T."/>
            <person name="Tice H."/>
            <person name="Bruce D."/>
            <person name="Goodwin L."/>
            <person name="Pitluck S."/>
            <person name="Chertkov O."/>
            <person name="Brettin T."/>
            <person name="Detter J.C."/>
            <person name="Han C."/>
            <person name="Larimer F."/>
            <person name="Land M."/>
            <person name="Hauser L."/>
            <person name="Kyrpides N."/>
            <person name="Mikhailova N."/>
            <person name="Spring S."/>
            <person name="Beller H."/>
        </authorList>
    </citation>
    <scope>NUCLEOTIDE SEQUENCE [LARGE SCALE GENOMIC DNA]</scope>
    <source>
        <strain evidence="4">DSM 9187 / TA4</strain>
    </source>
</reference>
<dbReference type="PANTHER" id="PTHR34987">
    <property type="entry name" value="C, PUTATIVE (AFU_ORTHOLOGUE AFUA_3G02880)-RELATED"/>
    <property type="match status" value="1"/>
</dbReference>
<dbReference type="OrthoDB" id="9815108at2"/>
<dbReference type="InterPro" id="IPR035396">
    <property type="entry name" value="Bac_rhamnosid6H"/>
</dbReference>
<evidence type="ECO:0000259" key="1">
    <source>
        <dbReference type="Pfam" id="PF17389"/>
    </source>
</evidence>
<dbReference type="InterPro" id="IPR049164">
    <property type="entry name" value="Glyco_hydro_78_N"/>
</dbReference>
<protein>
    <submittedName>
        <fullName evidence="3">Alpha-L-rhamnosidase</fullName>
    </submittedName>
</protein>
<reference evidence="3 4" key="2">
    <citation type="journal article" date="2011" name="Stand. Genomic Sci.">
        <title>Complete genome sequence of Tolumonas auensis type strain (TA 4).</title>
        <authorList>
            <person name="Chertkov O."/>
            <person name="Copeland A."/>
            <person name="Lucas S."/>
            <person name="Lapidus A."/>
            <person name="Berry K.W."/>
            <person name="Detter J.C."/>
            <person name="Del Rio T.G."/>
            <person name="Hammon N."/>
            <person name="Dalin E."/>
            <person name="Tice H."/>
            <person name="Pitluck S."/>
            <person name="Richardson P."/>
            <person name="Bruce D."/>
            <person name="Goodwin L."/>
            <person name="Han C."/>
            <person name="Tapia R."/>
            <person name="Saunders E."/>
            <person name="Schmutz J."/>
            <person name="Brettin T."/>
            <person name="Larimer F."/>
            <person name="Land M."/>
            <person name="Hauser L."/>
            <person name="Spring S."/>
            <person name="Rohde M."/>
            <person name="Kyrpides N.C."/>
            <person name="Ivanova N."/>
            <person name="Goker M."/>
            <person name="Beller H.R."/>
            <person name="Klenk H.P."/>
            <person name="Woyke T."/>
        </authorList>
    </citation>
    <scope>NUCLEOTIDE SEQUENCE [LARGE SCALE GENOMIC DNA]</scope>
    <source>
        <strain evidence="4">DSM 9187 / TA4</strain>
    </source>
</reference>
<dbReference type="PANTHER" id="PTHR34987:SF4">
    <property type="entry name" value="ALPHA-L-RHAMNOSIDASE C-TERMINAL DOMAIN-CONTAINING PROTEIN"/>
    <property type="match status" value="1"/>
</dbReference>
<dbReference type="EMBL" id="CP001616">
    <property type="protein sequence ID" value="ACQ92664.1"/>
    <property type="molecule type" value="Genomic_DNA"/>
</dbReference>
<dbReference type="Pfam" id="PF17389">
    <property type="entry name" value="Bac_rhamnosid6H"/>
    <property type="match status" value="1"/>
</dbReference>
<dbReference type="Pfam" id="PF21104">
    <property type="entry name" value="Glyco_hydro_78_N"/>
    <property type="match status" value="1"/>
</dbReference>
<proteinExistence type="predicted"/>
<name>C4LCV0_TOLAT</name>
<dbReference type="eggNOG" id="COG3408">
    <property type="taxonomic scope" value="Bacteria"/>
</dbReference>
<dbReference type="HOGENOM" id="CLU_039489_0_0_6"/>
<accession>C4LCV0</accession>
<dbReference type="KEGG" id="tau:Tola_1037"/>
<gene>
    <name evidence="3" type="ordered locus">Tola_1037</name>
</gene>
<sequence>MEIQKKENHFYMTNHAFVMKAEGLKKKLIVKKEEPTGLVTVQTDPNAVHGWKCKKVADIDSLDDKAYGKGESLIVDFGDHQVGYLVMKIRPVGSPPDAPLHLRLTFGEMPIEMGEDFATYDGWVSSSWLQQETMHIDVLPHVLQMPRRYSFRYLKIEVLDASPKYAVAFDEIYCETVTSADTRKLSPITTADPLLAEMDRISIKTLQDCMQDIFEDGPKRDRRLWLGDLRLQALANYETFKNYDLVKRCLYLFAAVTDENGQVSSNVFVAPNLIPDDTYLFDYSSFFPVTLYDYFVATEDLETAKELWPTAYRQIELALERVNENHLVMDDTSGAWWAFIDWHKDLNKQAAAHAILIYAMKRALGLARAVDDEKRAAFLDNKIKQMKKAAVEYLWDEKQQFFVSGAERQVSWASQVWMVLAEVFDIEKSSQLIDMLLTERPAIGPVTPYMYHHLIDALIMVDERDVARQVMKEYWGEMIEDGADTFWEAYDPKNKNFSPYGNSLINSYCHAWSCTPTYFIRKYKMY</sequence>
<evidence type="ECO:0000313" key="4">
    <source>
        <dbReference type="Proteomes" id="UP000009073"/>
    </source>
</evidence>
<feature type="domain" description="Alpha-L-rhamnosidase six-hairpin glycosidase" evidence="1">
    <location>
        <begin position="184"/>
        <end position="521"/>
    </location>
</feature>
<dbReference type="InterPro" id="IPR012341">
    <property type="entry name" value="6hp_glycosidase-like_sf"/>
</dbReference>
<organism evidence="3 4">
    <name type="scientific">Tolumonas auensis (strain DSM 9187 / NBRC 110442 / TA 4)</name>
    <dbReference type="NCBI Taxonomy" id="595494"/>
    <lineage>
        <taxon>Bacteria</taxon>
        <taxon>Pseudomonadati</taxon>
        <taxon>Pseudomonadota</taxon>
        <taxon>Gammaproteobacteria</taxon>
        <taxon>Aeromonadales</taxon>
        <taxon>Aeromonadaceae</taxon>
        <taxon>Tolumonas</taxon>
    </lineage>
</organism>
<dbReference type="SUPFAM" id="SSF48208">
    <property type="entry name" value="Six-hairpin glycosidases"/>
    <property type="match status" value="1"/>
</dbReference>
<dbReference type="Proteomes" id="UP000009073">
    <property type="component" value="Chromosome"/>
</dbReference>
<dbReference type="InterPro" id="IPR008928">
    <property type="entry name" value="6-hairpin_glycosidase_sf"/>
</dbReference>
<keyword evidence="4" id="KW-1185">Reference proteome</keyword>
<evidence type="ECO:0000259" key="2">
    <source>
        <dbReference type="Pfam" id="PF21104"/>
    </source>
</evidence>
<dbReference type="GO" id="GO:0005975">
    <property type="term" value="P:carbohydrate metabolic process"/>
    <property type="evidence" value="ECO:0007669"/>
    <property type="project" value="InterPro"/>
</dbReference>
<dbReference type="CAZy" id="GH78">
    <property type="family name" value="Glycoside Hydrolase Family 78"/>
</dbReference>